<dbReference type="GO" id="GO:0016705">
    <property type="term" value="F:oxidoreductase activity, acting on paired donors, with incorporation or reduction of molecular oxygen"/>
    <property type="evidence" value="ECO:0007669"/>
    <property type="project" value="InterPro"/>
</dbReference>
<evidence type="ECO:0000313" key="12">
    <source>
        <dbReference type="EMBL" id="KIJ38054.1"/>
    </source>
</evidence>
<comment type="similarity">
    <text evidence="3 10">Belongs to the cytochrome P450 family.</text>
</comment>
<feature type="chain" id="PRO_5002204957" description="Cytochrome P450" evidence="11">
    <location>
        <begin position="19"/>
        <end position="473"/>
    </location>
</feature>
<keyword evidence="13" id="KW-1185">Reference proteome</keyword>
<dbReference type="CDD" id="cd11065">
    <property type="entry name" value="CYP64-like"/>
    <property type="match status" value="1"/>
</dbReference>
<dbReference type="GO" id="GO:0020037">
    <property type="term" value="F:heme binding"/>
    <property type="evidence" value="ECO:0007669"/>
    <property type="project" value="InterPro"/>
</dbReference>
<feature type="signal peptide" evidence="11">
    <location>
        <begin position="1"/>
        <end position="18"/>
    </location>
</feature>
<evidence type="ECO:0000313" key="13">
    <source>
        <dbReference type="Proteomes" id="UP000054279"/>
    </source>
</evidence>
<evidence type="ECO:0000256" key="10">
    <source>
        <dbReference type="RuleBase" id="RU000461"/>
    </source>
</evidence>
<dbReference type="InterPro" id="IPR001128">
    <property type="entry name" value="Cyt_P450"/>
</dbReference>
<feature type="non-terminal residue" evidence="12">
    <location>
        <position position="473"/>
    </location>
</feature>
<dbReference type="PROSITE" id="PS00086">
    <property type="entry name" value="CYTOCHROME_P450"/>
    <property type="match status" value="1"/>
</dbReference>
<dbReference type="HOGENOM" id="CLU_001570_2_3_1"/>
<dbReference type="PANTHER" id="PTHR46300">
    <property type="entry name" value="P450, PUTATIVE (EUROFUNG)-RELATED-RELATED"/>
    <property type="match status" value="1"/>
</dbReference>
<evidence type="ECO:0000256" key="2">
    <source>
        <dbReference type="ARBA" id="ARBA00005179"/>
    </source>
</evidence>
<evidence type="ECO:0008006" key="14">
    <source>
        <dbReference type="Google" id="ProtNLM"/>
    </source>
</evidence>
<dbReference type="InterPro" id="IPR036396">
    <property type="entry name" value="Cyt_P450_sf"/>
</dbReference>
<dbReference type="InterPro" id="IPR050364">
    <property type="entry name" value="Cytochrome_P450_fung"/>
</dbReference>
<dbReference type="GO" id="GO:0004497">
    <property type="term" value="F:monooxygenase activity"/>
    <property type="evidence" value="ECO:0007669"/>
    <property type="project" value="UniProtKB-KW"/>
</dbReference>
<gene>
    <name evidence="12" type="ORF">M422DRAFT_88287</name>
</gene>
<proteinExistence type="inferred from homology"/>
<sequence>LSLSCLLLYLLVRRLVGPKRLPLPPGPKGLPLIGNLLDIPSTRACVVYREWGLKYGDVVHAAAMGKHFIILNSLKASLDLLDYRSINYSDRPPMPMLHDEDLMNAGWAFPLMRYNYRWKKYRRLFMQYLGPSGARAFHGRQAKSVHILLRTLLDDQRRYGDHLKYAAASIVLGIAYGFDVRPDGDPHLDLGIRMSQYTAEGLGTSFLVNVFPCAKRIPAWCPGGGFHAFAAKARELNKELLNVPYEASKKKIIEGTATPCFVGNVMPELQETSDPELVDDVKAVAAAIYAAGSDSTVAALHNFILAMLIHPHVQQRIQEELDQVCESPNSPSFRLPTHNDRSSLPYLEAALKESLRWIPPLGTGVPHACSEEDVYRGWRIPEGSIVVANAWGILHDEKLYPEPFVFRPERFLSEKYGGSNKLQPDPGASGVFGFGRRLCAGRHLAESALWIEAAGLLAAFTIEHAQDENGNEI</sequence>
<evidence type="ECO:0000256" key="9">
    <source>
        <dbReference type="PIRSR" id="PIRSR602401-1"/>
    </source>
</evidence>
<feature type="binding site" description="axial binding residue" evidence="9">
    <location>
        <position position="439"/>
    </location>
    <ligand>
        <name>heme</name>
        <dbReference type="ChEBI" id="CHEBI:30413"/>
    </ligand>
    <ligandPart>
        <name>Fe</name>
        <dbReference type="ChEBI" id="CHEBI:18248"/>
    </ligandPart>
</feature>
<evidence type="ECO:0000256" key="5">
    <source>
        <dbReference type="ARBA" id="ARBA00022723"/>
    </source>
</evidence>
<protein>
    <recommendedName>
        <fullName evidence="14">Cytochrome P450</fullName>
    </recommendedName>
</protein>
<keyword evidence="4 9" id="KW-0349">Heme</keyword>
<evidence type="ECO:0000256" key="3">
    <source>
        <dbReference type="ARBA" id="ARBA00010617"/>
    </source>
</evidence>
<evidence type="ECO:0000256" key="1">
    <source>
        <dbReference type="ARBA" id="ARBA00001971"/>
    </source>
</evidence>
<evidence type="ECO:0000256" key="6">
    <source>
        <dbReference type="ARBA" id="ARBA00023002"/>
    </source>
</evidence>
<reference evidence="12 13" key="1">
    <citation type="submission" date="2014-06" db="EMBL/GenBank/DDBJ databases">
        <title>Evolutionary Origins and Diversification of the Mycorrhizal Mutualists.</title>
        <authorList>
            <consortium name="DOE Joint Genome Institute"/>
            <consortium name="Mycorrhizal Genomics Consortium"/>
            <person name="Kohler A."/>
            <person name="Kuo A."/>
            <person name="Nagy L.G."/>
            <person name="Floudas D."/>
            <person name="Copeland A."/>
            <person name="Barry K.W."/>
            <person name="Cichocki N."/>
            <person name="Veneault-Fourrey C."/>
            <person name="LaButti K."/>
            <person name="Lindquist E.A."/>
            <person name="Lipzen A."/>
            <person name="Lundell T."/>
            <person name="Morin E."/>
            <person name="Murat C."/>
            <person name="Riley R."/>
            <person name="Ohm R."/>
            <person name="Sun H."/>
            <person name="Tunlid A."/>
            <person name="Henrissat B."/>
            <person name="Grigoriev I.V."/>
            <person name="Hibbett D.S."/>
            <person name="Martin F."/>
        </authorList>
    </citation>
    <scope>NUCLEOTIDE SEQUENCE [LARGE SCALE GENOMIC DNA]</scope>
    <source>
        <strain evidence="12 13">SS14</strain>
    </source>
</reference>
<feature type="non-terminal residue" evidence="12">
    <location>
        <position position="1"/>
    </location>
</feature>
<comment type="cofactor">
    <cofactor evidence="1 9">
        <name>heme</name>
        <dbReference type="ChEBI" id="CHEBI:30413"/>
    </cofactor>
</comment>
<keyword evidence="6 10" id="KW-0560">Oxidoreductase</keyword>
<keyword evidence="8 10" id="KW-0503">Monooxygenase</keyword>
<organism evidence="12 13">
    <name type="scientific">Sphaerobolus stellatus (strain SS14)</name>
    <dbReference type="NCBI Taxonomy" id="990650"/>
    <lineage>
        <taxon>Eukaryota</taxon>
        <taxon>Fungi</taxon>
        <taxon>Dikarya</taxon>
        <taxon>Basidiomycota</taxon>
        <taxon>Agaricomycotina</taxon>
        <taxon>Agaricomycetes</taxon>
        <taxon>Phallomycetidae</taxon>
        <taxon>Geastrales</taxon>
        <taxon>Sphaerobolaceae</taxon>
        <taxon>Sphaerobolus</taxon>
    </lineage>
</organism>
<dbReference type="AlphaFoldDB" id="A0A0C9UT53"/>
<evidence type="ECO:0000256" key="4">
    <source>
        <dbReference type="ARBA" id="ARBA00022617"/>
    </source>
</evidence>
<evidence type="ECO:0000256" key="8">
    <source>
        <dbReference type="ARBA" id="ARBA00023033"/>
    </source>
</evidence>
<dbReference type="SUPFAM" id="SSF48264">
    <property type="entry name" value="Cytochrome P450"/>
    <property type="match status" value="1"/>
</dbReference>
<dbReference type="InterPro" id="IPR017972">
    <property type="entry name" value="Cyt_P450_CS"/>
</dbReference>
<dbReference type="GO" id="GO:0005506">
    <property type="term" value="F:iron ion binding"/>
    <property type="evidence" value="ECO:0007669"/>
    <property type="project" value="InterPro"/>
</dbReference>
<dbReference type="OrthoDB" id="2789670at2759"/>
<dbReference type="PANTHER" id="PTHR46300:SF7">
    <property type="entry name" value="P450, PUTATIVE (EUROFUNG)-RELATED"/>
    <property type="match status" value="1"/>
</dbReference>
<dbReference type="Gene3D" id="1.10.630.10">
    <property type="entry name" value="Cytochrome P450"/>
    <property type="match status" value="1"/>
</dbReference>
<dbReference type="EMBL" id="KN837163">
    <property type="protein sequence ID" value="KIJ38054.1"/>
    <property type="molecule type" value="Genomic_DNA"/>
</dbReference>
<keyword evidence="11" id="KW-0732">Signal</keyword>
<evidence type="ECO:0000256" key="11">
    <source>
        <dbReference type="SAM" id="SignalP"/>
    </source>
</evidence>
<dbReference type="InterPro" id="IPR002401">
    <property type="entry name" value="Cyt_P450_E_grp-I"/>
</dbReference>
<accession>A0A0C9UT53</accession>
<dbReference type="PRINTS" id="PR00463">
    <property type="entry name" value="EP450I"/>
</dbReference>
<keyword evidence="7 9" id="KW-0408">Iron</keyword>
<dbReference type="Pfam" id="PF00067">
    <property type="entry name" value="p450"/>
    <property type="match status" value="1"/>
</dbReference>
<evidence type="ECO:0000256" key="7">
    <source>
        <dbReference type="ARBA" id="ARBA00023004"/>
    </source>
</evidence>
<comment type="pathway">
    <text evidence="2">Secondary metabolite biosynthesis.</text>
</comment>
<name>A0A0C9UT53_SPHS4</name>
<dbReference type="Proteomes" id="UP000054279">
    <property type="component" value="Unassembled WGS sequence"/>
</dbReference>
<keyword evidence="5 9" id="KW-0479">Metal-binding</keyword>